<dbReference type="EMBL" id="BMAO01025911">
    <property type="protein sequence ID" value="GFR05854.1"/>
    <property type="molecule type" value="Genomic_DNA"/>
</dbReference>
<evidence type="ECO:0000313" key="2">
    <source>
        <dbReference type="Proteomes" id="UP000887116"/>
    </source>
</evidence>
<dbReference type="AlphaFoldDB" id="A0A8X6HMC2"/>
<keyword evidence="2" id="KW-1185">Reference proteome</keyword>
<comment type="caution">
    <text evidence="1">The sequence shown here is derived from an EMBL/GenBank/DDBJ whole genome shotgun (WGS) entry which is preliminary data.</text>
</comment>
<dbReference type="Proteomes" id="UP000887116">
    <property type="component" value="Unassembled WGS sequence"/>
</dbReference>
<sequence length="111" mass="13179">MPMNCNQEFWNEVSQYSSNSPQCYSLLKLVTYFYKSSNRTFLVQGIRRKKEKRYKLPAESLRGRALAVPKKDILYSTEDALFFDPLHYTQNSCHCLLRRCSGAQRWIYGMY</sequence>
<proteinExistence type="predicted"/>
<protein>
    <submittedName>
        <fullName evidence="1">Uncharacterized protein</fullName>
    </submittedName>
</protein>
<name>A0A8X6HMC2_TRICU</name>
<reference evidence="1" key="1">
    <citation type="submission" date="2020-07" db="EMBL/GenBank/DDBJ databases">
        <title>Multicomponent nature underlies the extraordinary mechanical properties of spider dragline silk.</title>
        <authorList>
            <person name="Kono N."/>
            <person name="Nakamura H."/>
            <person name="Mori M."/>
            <person name="Yoshida Y."/>
            <person name="Ohtoshi R."/>
            <person name="Malay A.D."/>
            <person name="Moran D.A.P."/>
            <person name="Tomita M."/>
            <person name="Numata K."/>
            <person name="Arakawa K."/>
        </authorList>
    </citation>
    <scope>NUCLEOTIDE SEQUENCE</scope>
</reference>
<evidence type="ECO:0000313" key="1">
    <source>
        <dbReference type="EMBL" id="GFR05854.1"/>
    </source>
</evidence>
<accession>A0A8X6HMC2</accession>
<dbReference type="OrthoDB" id="10477828at2759"/>
<gene>
    <name evidence="1" type="ORF">TNCT_85691</name>
</gene>
<organism evidence="1 2">
    <name type="scientific">Trichonephila clavata</name>
    <name type="common">Joro spider</name>
    <name type="synonym">Nephila clavata</name>
    <dbReference type="NCBI Taxonomy" id="2740835"/>
    <lineage>
        <taxon>Eukaryota</taxon>
        <taxon>Metazoa</taxon>
        <taxon>Ecdysozoa</taxon>
        <taxon>Arthropoda</taxon>
        <taxon>Chelicerata</taxon>
        <taxon>Arachnida</taxon>
        <taxon>Araneae</taxon>
        <taxon>Araneomorphae</taxon>
        <taxon>Entelegynae</taxon>
        <taxon>Araneoidea</taxon>
        <taxon>Nephilidae</taxon>
        <taxon>Trichonephila</taxon>
    </lineage>
</organism>